<feature type="compositionally biased region" description="Basic residues" evidence="1">
    <location>
        <begin position="19"/>
        <end position="28"/>
    </location>
</feature>
<proteinExistence type="predicted"/>
<name>A0A292Q544_9PEZI</name>
<reference evidence="2" key="1">
    <citation type="submission" date="2015-10" db="EMBL/GenBank/DDBJ databases">
        <authorList>
            <person name="Regsiter A."/>
            <person name="william w."/>
        </authorList>
    </citation>
    <scope>NUCLEOTIDE SEQUENCE</scope>
    <source>
        <strain evidence="2">Montdore</strain>
    </source>
</reference>
<evidence type="ECO:0000313" key="3">
    <source>
        <dbReference type="Proteomes" id="UP001412239"/>
    </source>
</evidence>
<keyword evidence="3" id="KW-1185">Reference proteome</keyword>
<protein>
    <submittedName>
        <fullName evidence="2">Uncharacterized protein</fullName>
    </submittedName>
</protein>
<dbReference type="EMBL" id="LN890966">
    <property type="protein sequence ID" value="CUS13873.1"/>
    <property type="molecule type" value="Genomic_DNA"/>
</dbReference>
<sequence length="242" mass="27000">MLQEQSRKKWKAELSNSNKARRDRKKGLRLNPTFFNKGSNQLSLLGRRKATNGAAIEASATVTLFPTSANTVDLLTPALVDLTTPPKTTAVPHSAADSAYYSAPNTVSKSVSPPRHMPPGTIDPVVLQNAQDSTAPDYSVADYSFKMHDNTDSQFYKKFIKKKFPHPVSARNGLKPIMRQVLQKPEDRPLVAKAYLKINFRAGTIRGGTRMVRMPVRKPGERRCDGPHEEMTWYFGPKVGYN</sequence>
<feature type="region of interest" description="Disordered" evidence="1">
    <location>
        <begin position="1"/>
        <end position="32"/>
    </location>
</feature>
<evidence type="ECO:0000313" key="2">
    <source>
        <dbReference type="EMBL" id="CUS13873.1"/>
    </source>
</evidence>
<evidence type="ECO:0000256" key="1">
    <source>
        <dbReference type="SAM" id="MobiDB-lite"/>
    </source>
</evidence>
<dbReference type="Proteomes" id="UP001412239">
    <property type="component" value="Unassembled WGS sequence"/>
</dbReference>
<gene>
    <name evidence="2" type="ORF">GSTUAT00002084001</name>
</gene>
<dbReference type="AlphaFoldDB" id="A0A292Q544"/>
<accession>A0A292Q544</accession>
<organism evidence="2 3">
    <name type="scientific">Tuber aestivum</name>
    <name type="common">summer truffle</name>
    <dbReference type="NCBI Taxonomy" id="59557"/>
    <lineage>
        <taxon>Eukaryota</taxon>
        <taxon>Fungi</taxon>
        <taxon>Dikarya</taxon>
        <taxon>Ascomycota</taxon>
        <taxon>Pezizomycotina</taxon>
        <taxon>Pezizomycetes</taxon>
        <taxon>Pezizales</taxon>
        <taxon>Tuberaceae</taxon>
        <taxon>Tuber</taxon>
    </lineage>
</organism>